<name>A0ABU3CQA6_9FLAO</name>
<dbReference type="SUPFAM" id="SSF53098">
    <property type="entry name" value="Ribonuclease H-like"/>
    <property type="match status" value="1"/>
</dbReference>
<dbReference type="NCBIfam" id="NF033559">
    <property type="entry name" value="transpos_IS1634"/>
    <property type="match status" value="1"/>
</dbReference>
<feature type="non-terminal residue" evidence="2">
    <location>
        <position position="1"/>
    </location>
</feature>
<sequence length="517" mass="59893">LNLGVNLIIIFDFMFVRRLKSRNGKTYVQVVDKSSGRYKVVESFGGANTKADEGNLINKANNWIRERSGSAEFDFSDVDSVFESFINSITSMKRVGYDLLLGRIFDEIGFNKVEDDLFRELVIARVAFPKSKLKTKDYLYRFKQIHYDEDQIYRDLDKLHGKQKELVQDISYKHTLKILNNDISVVFYDVTTLYFEIDQEDELRKTGFSKEGKHQNPQIVLGLLVSKNGYPLAYEIFEGNKFEGHTMLPVVDTFRAKYDLEKLVIIADSGLLSKGNVEELQEKGYEFILGARIKNETSSIKEQILALDLSNGESAVIKKGNLKLIITYSDARAKKDRYNREKGLRKLEKHIRRGKLTKSNINNRGYNKFLKLEGEINVAIDHEKLKQDTRWDGLKGYLSNARLPKDQILENYQHLWKIEQAFRIAKTDLKIRPIYQRLQRRIEAHICISFVAYKVYKELERQLKQKNAGLSANAAIEIAENIMEVSVKLPQNGDIRSKILFNTEEQKYLNSIFNFGC</sequence>
<dbReference type="PANTHER" id="PTHR34614">
    <property type="match status" value="1"/>
</dbReference>
<evidence type="ECO:0000313" key="2">
    <source>
        <dbReference type="EMBL" id="MDT0648466.1"/>
    </source>
</evidence>
<comment type="caution">
    <text evidence="2">The sequence shown here is derived from an EMBL/GenBank/DDBJ whole genome shotgun (WGS) entry which is preliminary data.</text>
</comment>
<reference evidence="2 3" key="1">
    <citation type="submission" date="2023-09" db="EMBL/GenBank/DDBJ databases">
        <authorList>
            <person name="Rey-Velasco X."/>
        </authorList>
    </citation>
    <scope>NUCLEOTIDE SEQUENCE [LARGE SCALE GENOMIC DNA]</scope>
    <source>
        <strain evidence="2 3">F260</strain>
    </source>
</reference>
<dbReference type="InterPro" id="IPR002559">
    <property type="entry name" value="Transposase_11"/>
</dbReference>
<keyword evidence="3" id="KW-1185">Reference proteome</keyword>
<organism evidence="2 3">
    <name type="scientific">Autumnicola lenta</name>
    <dbReference type="NCBI Taxonomy" id="3075593"/>
    <lineage>
        <taxon>Bacteria</taxon>
        <taxon>Pseudomonadati</taxon>
        <taxon>Bacteroidota</taxon>
        <taxon>Flavobacteriia</taxon>
        <taxon>Flavobacteriales</taxon>
        <taxon>Flavobacteriaceae</taxon>
        <taxon>Autumnicola</taxon>
    </lineage>
</organism>
<dbReference type="Proteomes" id="UP001245285">
    <property type="component" value="Unassembled WGS sequence"/>
</dbReference>
<dbReference type="PANTHER" id="PTHR34614:SF2">
    <property type="entry name" value="TRANSPOSASE IS4-LIKE DOMAIN-CONTAINING PROTEIN"/>
    <property type="match status" value="1"/>
</dbReference>
<dbReference type="EMBL" id="JAVRHO010000058">
    <property type="protein sequence ID" value="MDT0648466.1"/>
    <property type="molecule type" value="Genomic_DNA"/>
</dbReference>
<dbReference type="InterPro" id="IPR047654">
    <property type="entry name" value="IS1634_transpos"/>
</dbReference>
<feature type="domain" description="Transposase IS4-like" evidence="1">
    <location>
        <begin position="183"/>
        <end position="453"/>
    </location>
</feature>
<gene>
    <name evidence="2" type="ORF">RM545_17395</name>
</gene>
<proteinExistence type="predicted"/>
<evidence type="ECO:0000259" key="1">
    <source>
        <dbReference type="Pfam" id="PF01609"/>
    </source>
</evidence>
<evidence type="ECO:0000313" key="3">
    <source>
        <dbReference type="Proteomes" id="UP001245285"/>
    </source>
</evidence>
<dbReference type="Pfam" id="PF01609">
    <property type="entry name" value="DDE_Tnp_1"/>
    <property type="match status" value="1"/>
</dbReference>
<accession>A0ABU3CQA6</accession>
<protein>
    <submittedName>
        <fullName evidence="2">IS1634 family transposase</fullName>
    </submittedName>
</protein>
<dbReference type="InterPro" id="IPR012337">
    <property type="entry name" value="RNaseH-like_sf"/>
</dbReference>